<dbReference type="AlphaFoldDB" id="A0A1H6LZ33"/>
<dbReference type="STRING" id="1159016.SAMN02927937_02279"/>
<proteinExistence type="predicted"/>
<dbReference type="OrthoDB" id="9793058at2"/>
<dbReference type="RefSeq" id="WP_091100839.1">
    <property type="nucleotide sequence ID" value="NZ_FNXE01000035.1"/>
</dbReference>
<dbReference type="Gene3D" id="3.40.50.2300">
    <property type="match status" value="1"/>
</dbReference>
<accession>A0A1H6LZ33</accession>
<evidence type="ECO:0000313" key="2">
    <source>
        <dbReference type="Proteomes" id="UP000199634"/>
    </source>
</evidence>
<evidence type="ECO:0000313" key="1">
    <source>
        <dbReference type="EMBL" id="SEH94128.1"/>
    </source>
</evidence>
<dbReference type="PANTHER" id="PTHR43428:SF1">
    <property type="entry name" value="ARSENATE REDUCTASE"/>
    <property type="match status" value="1"/>
</dbReference>
<dbReference type="EMBL" id="FNXE01000035">
    <property type="protein sequence ID" value="SEH94128.1"/>
    <property type="molecule type" value="Genomic_DNA"/>
</dbReference>
<reference evidence="1 2" key="1">
    <citation type="submission" date="2016-10" db="EMBL/GenBank/DDBJ databases">
        <authorList>
            <person name="de Groot N.N."/>
        </authorList>
    </citation>
    <scope>NUCLEOTIDE SEQUENCE [LARGE SCALE GENOMIC DNA]</scope>
    <source>
        <strain evidence="1 2">CGMCC 1.10825</strain>
    </source>
</reference>
<dbReference type="InterPro" id="IPR036196">
    <property type="entry name" value="Ptyr_pPase_sf"/>
</dbReference>
<name>A0A1H6LZ33_9FLAO</name>
<organism evidence="1 2">
    <name type="scientific">Paenimyroides marinum</name>
    <dbReference type="NCBI Taxonomy" id="1159016"/>
    <lineage>
        <taxon>Bacteria</taxon>
        <taxon>Pseudomonadati</taxon>
        <taxon>Bacteroidota</taxon>
        <taxon>Flavobacteriia</taxon>
        <taxon>Flavobacteriales</taxon>
        <taxon>Flavobacteriaceae</taxon>
        <taxon>Paenimyroides</taxon>
    </lineage>
</organism>
<keyword evidence="2" id="KW-1185">Reference proteome</keyword>
<sequence length="215" mass="24306">MYPQLKENLNKFQDFDTISTERKAMLQPLVDYIQQKINENQAVNLNFICTHNSRRSHLSQVWAQVAASFYHIENVFCYSGGTEETALFPKVAETLANQGLNIFKIADNNNPVYAIKYSENTLPIIGFSKKYDSPFNPESAFAAIMTCSQADGGCPFIAGAEKRIPITFEDPEIADGTAQQNKVYEQRSIEIATEMMYVFSQITKMKNATKTKISR</sequence>
<dbReference type="SUPFAM" id="SSF52788">
    <property type="entry name" value="Phosphotyrosine protein phosphatases I"/>
    <property type="match status" value="1"/>
</dbReference>
<dbReference type="PANTHER" id="PTHR43428">
    <property type="entry name" value="ARSENATE REDUCTASE"/>
    <property type="match status" value="1"/>
</dbReference>
<dbReference type="Proteomes" id="UP000199634">
    <property type="component" value="Unassembled WGS sequence"/>
</dbReference>
<protein>
    <submittedName>
        <fullName evidence="1">Arsenate reductase</fullName>
    </submittedName>
</protein>
<gene>
    <name evidence="1" type="ORF">SAMN02927937_02279</name>
</gene>